<dbReference type="EMBL" id="AJ620210">
    <property type="protein sequence ID" value="CAF05702.1"/>
    <property type="molecule type" value="Genomic_DNA"/>
</dbReference>
<comment type="subcellular location">
    <subcellularLocation>
        <location evidence="16 17">Host cytoplasm</location>
    </subcellularLocation>
    <subcellularLocation>
        <location evidence="16 17">Host nucleus</location>
    </subcellularLocation>
</comment>
<keyword evidence="14 16" id="KW-0899">Viral immunoevasion</keyword>
<comment type="similarity">
    <text evidence="1 16 17">Belongs to the papillomaviridae E6 protein family.</text>
</comment>
<keyword evidence="11 16" id="KW-0010">Activator</keyword>
<dbReference type="Pfam" id="PF00518">
    <property type="entry name" value="E6"/>
    <property type="match status" value="1"/>
</dbReference>
<evidence type="ECO:0000256" key="5">
    <source>
        <dbReference type="ARBA" id="ARBA00022632"/>
    </source>
</evidence>
<keyword evidence="15 16" id="KW-1119">Modulation of host cell apoptosis by virus</keyword>
<evidence type="ECO:0000256" key="2">
    <source>
        <dbReference type="ARBA" id="ARBA00022518"/>
    </source>
</evidence>
<keyword evidence="6 16" id="KW-0479">Metal-binding</keyword>
<evidence type="ECO:0000256" key="12">
    <source>
        <dbReference type="ARBA" id="ARBA00023163"/>
    </source>
</evidence>
<evidence type="ECO:0000256" key="9">
    <source>
        <dbReference type="ARBA" id="ARBA00023015"/>
    </source>
</evidence>
<keyword evidence="3 16" id="KW-1048">Host nucleus</keyword>
<reference evidence="18 19" key="1">
    <citation type="submission" date="2004-01" db="EMBL/GenBank/DDBJ databases">
        <title>Comparison of histology and sequence relatedness of cutaneous HPV types associated with homogenous intracytoplasmic inclusion bodies.</title>
        <authorList>
            <person name="Egawa K."/>
            <person name="Cop R."/>
            <person name="de Villiers E.M."/>
        </authorList>
    </citation>
    <scope>NUCLEOTIDE SEQUENCE [LARGE SCALE GENOMIC DNA]</scope>
</reference>
<evidence type="ECO:0000256" key="15">
    <source>
        <dbReference type="ARBA" id="ARBA00023323"/>
    </source>
</evidence>
<keyword evidence="12 16" id="KW-0804">Transcription</keyword>
<evidence type="ECO:0000256" key="16">
    <source>
        <dbReference type="HAMAP-Rule" id="MF_04006"/>
    </source>
</evidence>
<evidence type="ECO:0000313" key="18">
    <source>
        <dbReference type="EMBL" id="CAF05702.1"/>
    </source>
</evidence>
<dbReference type="GO" id="GO:0052170">
    <property type="term" value="P:symbiont-mediated suppression of host innate immune response"/>
    <property type="evidence" value="ECO:0007669"/>
    <property type="project" value="UniProtKB-KW"/>
</dbReference>
<dbReference type="InterPro" id="IPR038575">
    <property type="entry name" value="E6_sf"/>
</dbReference>
<keyword evidence="5 16" id="KW-1090">Inhibition of host innate immune response by virus</keyword>
<dbReference type="GO" id="GO:0006355">
    <property type="term" value="P:regulation of DNA-templated transcription"/>
    <property type="evidence" value="ECO:0007669"/>
    <property type="project" value="UniProtKB-UniRule"/>
</dbReference>
<protein>
    <recommendedName>
        <fullName evidence="16 17">Protein E6</fullName>
    </recommendedName>
</protein>
<keyword evidence="8 16" id="KW-0862">Zinc</keyword>
<evidence type="ECO:0000256" key="17">
    <source>
        <dbReference type="RuleBase" id="RU363123"/>
    </source>
</evidence>
<dbReference type="Gene3D" id="3.30.240.40">
    <property type="entry name" value="E6 early regulatory protein"/>
    <property type="match status" value="2"/>
</dbReference>
<evidence type="ECO:0000256" key="10">
    <source>
        <dbReference type="ARBA" id="ARBA00023125"/>
    </source>
</evidence>
<evidence type="ECO:0000256" key="14">
    <source>
        <dbReference type="ARBA" id="ARBA00023280"/>
    </source>
</evidence>
<accession>Q705D9</accession>
<evidence type="ECO:0000256" key="3">
    <source>
        <dbReference type="ARBA" id="ARBA00022562"/>
    </source>
</evidence>
<dbReference type="GO" id="GO:0039648">
    <property type="term" value="P:symbiont-mediated perturbation of host ubiquitin-like protein modification"/>
    <property type="evidence" value="ECO:0007669"/>
    <property type="project" value="UniProtKB-UniRule"/>
</dbReference>
<evidence type="ECO:0000256" key="11">
    <source>
        <dbReference type="ARBA" id="ARBA00023159"/>
    </source>
</evidence>
<proteinExistence type="inferred from homology"/>
<keyword evidence="10 16" id="KW-0238">DNA-binding</keyword>
<dbReference type="GO" id="GO:0052150">
    <property type="term" value="P:symbiont-mediated perturbation of host apoptosis"/>
    <property type="evidence" value="ECO:0007669"/>
    <property type="project" value="UniProtKB-KW"/>
</dbReference>
<comment type="function">
    <text evidence="16">Plays a major role in the induction and maintenance of cellular transformation. E6 associates with host UBE3A/E6-AP ubiquitin-protein ligase and modulates its activity. Protects host keratinocytes from apoptosis by mediating the degradation of host BAK1. May also inhibit host immune response.</text>
</comment>
<dbReference type="GO" id="GO:0030430">
    <property type="term" value="C:host cell cytoplasm"/>
    <property type="evidence" value="ECO:0007669"/>
    <property type="project" value="UniProtKB-SubCell"/>
</dbReference>
<dbReference type="GO" id="GO:0003677">
    <property type="term" value="F:DNA binding"/>
    <property type="evidence" value="ECO:0007669"/>
    <property type="project" value="UniProtKB-UniRule"/>
</dbReference>
<dbReference type="SUPFAM" id="SSF161229">
    <property type="entry name" value="E6 C-terminal domain-like"/>
    <property type="match status" value="2"/>
</dbReference>
<dbReference type="GO" id="GO:0039502">
    <property type="term" value="P:symbiont-mediated suppression of host type I interferon-mediated signaling pathway"/>
    <property type="evidence" value="ECO:0007669"/>
    <property type="project" value="UniProtKB-UniRule"/>
</dbReference>
<keyword evidence="9 16" id="KW-0805">Transcription regulation</keyword>
<evidence type="ECO:0000256" key="7">
    <source>
        <dbReference type="ARBA" id="ARBA00022771"/>
    </source>
</evidence>
<comment type="subunit">
    <text evidence="16">Forms homodimers. Interacts with ubiquitin-protein ligase UBE3A/E6-AP; this interaction stimulates UBE3A ubiquitin activity. Interacts with host BAK1.</text>
</comment>
<evidence type="ECO:0000256" key="4">
    <source>
        <dbReference type="ARBA" id="ARBA00022581"/>
    </source>
</evidence>
<keyword evidence="13 16" id="KW-1035">Host cytoplasm</keyword>
<keyword evidence="2 16" id="KW-0244">Early protein</keyword>
<evidence type="ECO:0000313" key="19">
    <source>
        <dbReference type="Proteomes" id="UP000247014"/>
    </source>
</evidence>
<feature type="zinc finger region" evidence="16">
    <location>
        <begin position="27"/>
        <end position="63"/>
    </location>
</feature>
<comment type="caution">
    <text evidence="16">Lacks conserved residue(s) required for the propagation of feature annotation.</text>
</comment>
<evidence type="ECO:0000256" key="8">
    <source>
        <dbReference type="ARBA" id="ARBA00022833"/>
    </source>
</evidence>
<gene>
    <name evidence="16 18" type="primary">E6</name>
</gene>
<keyword evidence="4 16" id="KW-0945">Host-virus interaction</keyword>
<feature type="zinc finger region" evidence="16">
    <location>
        <begin position="100"/>
        <end position="136"/>
    </location>
</feature>
<evidence type="ECO:0000256" key="1">
    <source>
        <dbReference type="ARBA" id="ARBA00006346"/>
    </source>
</evidence>
<evidence type="ECO:0000256" key="13">
    <source>
        <dbReference type="ARBA" id="ARBA00023200"/>
    </source>
</evidence>
<organism evidence="18 19">
    <name type="scientific">Human papillomavirus 95</name>
    <dbReference type="NCBI Taxonomy" id="260716"/>
    <lineage>
        <taxon>Viruses</taxon>
        <taxon>Monodnaviria</taxon>
        <taxon>Shotokuvirae</taxon>
        <taxon>Cossaviricota</taxon>
        <taxon>Papovaviricetes</taxon>
        <taxon>Zurhausenvirales</taxon>
        <taxon>Papillomaviridae</taxon>
        <taxon>Firstpapillomavirinae</taxon>
        <taxon>Gammapapillomavirus</taxon>
        <taxon>Gammapapillomavirus 1</taxon>
    </lineage>
</organism>
<dbReference type="InterPro" id="IPR001334">
    <property type="entry name" value="E6"/>
</dbReference>
<dbReference type="HAMAP" id="MF_04006">
    <property type="entry name" value="HPV_E6"/>
    <property type="match status" value="1"/>
</dbReference>
<name>Q705D9_9PAPI</name>
<evidence type="ECO:0000256" key="6">
    <source>
        <dbReference type="ARBA" id="ARBA00022723"/>
    </source>
</evidence>
<keyword evidence="7 16" id="KW-0863">Zinc-finger</keyword>
<dbReference type="Proteomes" id="UP000247014">
    <property type="component" value="Segment"/>
</dbReference>
<dbReference type="GO" id="GO:0042025">
    <property type="term" value="C:host cell nucleus"/>
    <property type="evidence" value="ECO:0007669"/>
    <property type="project" value="UniProtKB-SubCell"/>
</dbReference>
<dbReference type="GO" id="GO:0008270">
    <property type="term" value="F:zinc ion binding"/>
    <property type="evidence" value="ECO:0007669"/>
    <property type="project" value="UniProtKB-KW"/>
</dbReference>
<dbReference type="GO" id="GO:0006351">
    <property type="term" value="P:DNA-templated transcription"/>
    <property type="evidence" value="ECO:0007669"/>
    <property type="project" value="UniProtKB-UniRule"/>
</dbReference>
<sequence length="140" mass="16343">MANGRPTTLDEYCRRFDISFFDLRLPCIFCFHPVDLAELASFYIKKLSLVFRGSCYYACCSQCLRLSAKFEQENYFQCSVYATGLEDLVGQKIRDICVRCLCCLKLLDIVEKLDLLYSGEVCYLIRGLWRGYCRNCIKKQ</sequence>